<feature type="chain" id="PRO_5003314162" evidence="5">
    <location>
        <begin position="37"/>
        <end position="939"/>
    </location>
</feature>
<dbReference type="eggNOG" id="COG1629">
    <property type="taxonomic scope" value="Bacteria"/>
</dbReference>
<dbReference type="InterPro" id="IPR012910">
    <property type="entry name" value="Plug_dom"/>
</dbReference>
<gene>
    <name evidence="8" type="ORF">ABI_03400</name>
</gene>
<evidence type="ECO:0000259" key="7">
    <source>
        <dbReference type="Pfam" id="PF07715"/>
    </source>
</evidence>
<comment type="similarity">
    <text evidence="4">Belongs to the TonB-dependent receptor family.</text>
</comment>
<dbReference type="OrthoDB" id="5476657at2"/>
<keyword evidence="4" id="KW-0798">TonB box</keyword>
<dbReference type="Pfam" id="PF00593">
    <property type="entry name" value="TonB_dep_Rec_b-barrel"/>
    <property type="match status" value="1"/>
</dbReference>
<keyword evidence="9" id="KW-1185">Reference proteome</keyword>
<dbReference type="Gene3D" id="2.40.170.20">
    <property type="entry name" value="TonB-dependent receptor, beta-barrel domain"/>
    <property type="match status" value="2"/>
</dbReference>
<dbReference type="InterPro" id="IPR037066">
    <property type="entry name" value="Plug_dom_sf"/>
</dbReference>
<evidence type="ECO:0000256" key="5">
    <source>
        <dbReference type="SAM" id="SignalP"/>
    </source>
</evidence>
<dbReference type="Gene3D" id="2.170.130.10">
    <property type="entry name" value="TonB-dependent receptor, plug domain"/>
    <property type="match status" value="1"/>
</dbReference>
<keyword evidence="3" id="KW-0998">Cell outer membrane</keyword>
<evidence type="ECO:0000313" key="8">
    <source>
        <dbReference type="EMBL" id="EGF91908.1"/>
    </source>
</evidence>
<keyword evidence="2 4" id="KW-0472">Membrane</keyword>
<evidence type="ECO:0000256" key="4">
    <source>
        <dbReference type="RuleBase" id="RU003357"/>
    </source>
</evidence>
<dbReference type="GO" id="GO:0009279">
    <property type="term" value="C:cell outer membrane"/>
    <property type="evidence" value="ECO:0007669"/>
    <property type="project" value="UniProtKB-SubCell"/>
</dbReference>
<comment type="subcellular location">
    <subcellularLocation>
        <location evidence="1 4">Cell outer membrane</location>
    </subcellularLocation>
</comment>
<dbReference type="EMBL" id="GL883077">
    <property type="protein sequence ID" value="EGF91908.1"/>
    <property type="molecule type" value="Genomic_DNA"/>
</dbReference>
<dbReference type="InterPro" id="IPR036942">
    <property type="entry name" value="Beta-barrel_TonB_sf"/>
</dbReference>
<keyword evidence="8" id="KW-0675">Receptor</keyword>
<dbReference type="RefSeq" id="WP_006271076.1">
    <property type="nucleotide sequence ID" value="NZ_GL883077.1"/>
</dbReference>
<dbReference type="NCBIfam" id="TIGR01782">
    <property type="entry name" value="TonB-Xanth-Caul"/>
    <property type="match status" value="1"/>
</dbReference>
<name>F4QJ77_9CAUL</name>
<evidence type="ECO:0000256" key="2">
    <source>
        <dbReference type="ARBA" id="ARBA00023136"/>
    </source>
</evidence>
<accession>F4QJ77</accession>
<feature type="signal peptide" evidence="5">
    <location>
        <begin position="1"/>
        <end position="36"/>
    </location>
</feature>
<dbReference type="InterPro" id="IPR010104">
    <property type="entry name" value="TonB_rcpt_bac"/>
</dbReference>
<dbReference type="AlphaFoldDB" id="F4QJ77"/>
<feature type="domain" description="TonB-dependent receptor-like beta-barrel" evidence="6">
    <location>
        <begin position="430"/>
        <end position="904"/>
    </location>
</feature>
<keyword evidence="5" id="KW-0732">Signal</keyword>
<reference evidence="9" key="1">
    <citation type="submission" date="2011-03" db="EMBL/GenBank/DDBJ databases">
        <title>Draft genome sequence of Brevundimonas diminuta.</title>
        <authorList>
            <person name="Brown P.J.B."/>
            <person name="Buechlein A."/>
            <person name="Hemmerich C."/>
            <person name="Brun Y.V."/>
        </authorList>
    </citation>
    <scope>NUCLEOTIDE SEQUENCE [LARGE SCALE GENOMIC DNA]</scope>
    <source>
        <strain evidence="9">C19</strain>
    </source>
</reference>
<dbReference type="CDD" id="cd01347">
    <property type="entry name" value="ligand_gated_channel"/>
    <property type="match status" value="1"/>
</dbReference>
<dbReference type="SUPFAM" id="SSF56935">
    <property type="entry name" value="Porins"/>
    <property type="match status" value="1"/>
</dbReference>
<dbReference type="HOGENOM" id="CLU_006935_2_0_5"/>
<dbReference type="Proteomes" id="UP000006512">
    <property type="component" value="Unassembled WGS sequence"/>
</dbReference>
<dbReference type="InterPro" id="IPR000531">
    <property type="entry name" value="Beta-barrel_TonB"/>
</dbReference>
<evidence type="ECO:0000256" key="1">
    <source>
        <dbReference type="ARBA" id="ARBA00004442"/>
    </source>
</evidence>
<proteinExistence type="inferred from homology"/>
<dbReference type="PROSITE" id="PS51257">
    <property type="entry name" value="PROKAR_LIPOPROTEIN"/>
    <property type="match status" value="1"/>
</dbReference>
<feature type="domain" description="TonB-dependent receptor plug" evidence="7">
    <location>
        <begin position="66"/>
        <end position="166"/>
    </location>
</feature>
<dbReference type="PANTHER" id="PTHR40980">
    <property type="entry name" value="PLUG DOMAIN-CONTAINING PROTEIN"/>
    <property type="match status" value="1"/>
</dbReference>
<dbReference type="STRING" id="715226.ABI_03400"/>
<evidence type="ECO:0000256" key="3">
    <source>
        <dbReference type="ARBA" id="ARBA00023237"/>
    </source>
</evidence>
<sequence length="939" mass="101448">MKNSKGHSGALRARLLTCGATAALLTACVFAAPAMAQDAPAAAPDEGQAIVISGIRRGIQDAISVKKRSSQIVEAVSAEDIGKLPDASIAESIARLPGIAAQRTNGRAQSLSIRGLGPDYTVTTLNGREQVSTSDNRSVEFDQYPSELISQVLVYKTPNAGMVSQGLAGTADLLTVRPLAYGKRAAAINLRGELNSEEAAIGGMKNSGNRFSATYIDQFMDGKVGLALGFAHTDSPYQVQKKEPWGDGGYPTCGTPLNPNNGGPCLPADQNKLILGGEKDGIISSNLTRDGYMGVLEFKPNDQLHITIDAYHSDFRELQKIARLEYPLRWSGATLQPGYTAGNTFITHGVFTGVKAVVENYTNEREAKLDSLGFNVDYDLNDHWNLVADVAVSKVERDDLILESTAGTGPSGQGATDTITFDTPDSYGLSTLKGVIDYSNFNTVFLTDPGGWGGPANRAGYVKAPHIEDELTTIKLAAKRRIDDGFFSGVAFGVNQNHRTKDKKGVEGFIMLKTAPAVVVPEKYRLGVTDASFLGGVSGMISYDGLAMWKDGFFNFQQDTSQDAVKKTWNVDETVTTLFVKADIDSELFGVPLTGNIGLMHQKAEQTAKSYFTDGTASGTKLRQESAEYDDLLPSVSLNFAVADDMTLRIGAGTTIVRPRMDDMAAGVGYGPTSDNAQPVIFNGQQYYWSGSGGNPGLKPWKANAFDMSLEKYFGRKGYVSAAIFHKDLTSYIFNQTILRDYSGVPLTNANCFNNNVFVCTQADAKRTGTVSVMQNGTGGWIKGLELSASIPGEMIWQPLNGFGIVMSAAFNDSEINPSGTNPIQLPGLSEKVVNTTIYYENHGFSARISNRYRGEFLGEVPDYTNSLQSRYVAEESLIDAQVSYEFQEGSLKGLTLSFSGTNLTNEPFVLYTQGNPANIMRHELYGSTYLFGVNYKFY</sequence>
<evidence type="ECO:0000259" key="6">
    <source>
        <dbReference type="Pfam" id="PF00593"/>
    </source>
</evidence>
<organism evidence="8 9">
    <name type="scientific">Asticcacaulis biprosthecium C19</name>
    <dbReference type="NCBI Taxonomy" id="715226"/>
    <lineage>
        <taxon>Bacteria</taxon>
        <taxon>Pseudomonadati</taxon>
        <taxon>Pseudomonadota</taxon>
        <taxon>Alphaproteobacteria</taxon>
        <taxon>Caulobacterales</taxon>
        <taxon>Caulobacteraceae</taxon>
        <taxon>Asticcacaulis</taxon>
    </lineage>
</organism>
<protein>
    <submittedName>
        <fullName evidence="8">TonB-dependent receptor family protein</fullName>
    </submittedName>
</protein>
<dbReference type="PANTHER" id="PTHR40980:SF3">
    <property type="entry name" value="TONB-DEPENDENT RECEPTOR-LIKE BETA-BARREL DOMAIN-CONTAINING PROTEIN"/>
    <property type="match status" value="1"/>
</dbReference>
<dbReference type="Pfam" id="PF07715">
    <property type="entry name" value="Plug"/>
    <property type="match status" value="1"/>
</dbReference>
<evidence type="ECO:0000313" key="9">
    <source>
        <dbReference type="Proteomes" id="UP000006512"/>
    </source>
</evidence>